<accession>A0A219APP8</accession>
<dbReference type="RefSeq" id="XP_022285271.1">
    <property type="nucleotide sequence ID" value="XM_022429711.1"/>
</dbReference>
<dbReference type="Proteomes" id="UP000078397">
    <property type="component" value="Unassembled WGS sequence"/>
</dbReference>
<comment type="caution">
    <text evidence="1">The sequence shown here is derived from an EMBL/GenBank/DDBJ whole genome shotgun (WGS) entry which is preliminary data.</text>
</comment>
<dbReference type="AlphaFoldDB" id="A0A219APP8"/>
<organism evidence="1 2">
    <name type="scientific">Pochonia chlamydosporia 170</name>
    <dbReference type="NCBI Taxonomy" id="1380566"/>
    <lineage>
        <taxon>Eukaryota</taxon>
        <taxon>Fungi</taxon>
        <taxon>Dikarya</taxon>
        <taxon>Ascomycota</taxon>
        <taxon>Pezizomycotina</taxon>
        <taxon>Sordariomycetes</taxon>
        <taxon>Hypocreomycetidae</taxon>
        <taxon>Hypocreales</taxon>
        <taxon>Clavicipitaceae</taxon>
        <taxon>Pochonia</taxon>
    </lineage>
</organism>
<dbReference type="OrthoDB" id="5154292at2759"/>
<protein>
    <submittedName>
        <fullName evidence="1">Uncharacterized protein</fullName>
    </submittedName>
</protein>
<dbReference type="GeneID" id="33936924"/>
<gene>
    <name evidence="1" type="ORF">VFPPC_18051</name>
</gene>
<sequence>MTTGRINQVTIVRRGWPTGAVFHAPERLSKLLVGALAVESAARREVSRQLLGQVRDRPAANPLSPSSFPRTVRPHALCARCGQCGLGVPGGGLSEQLQPLRRPLPVVDS</sequence>
<reference evidence="1 2" key="1">
    <citation type="journal article" date="2016" name="PLoS Pathog.">
        <title>Biosynthesis of antibiotic leucinostatins in bio-control fungus Purpureocillium lilacinum and their inhibition on phytophthora revealed by genome mining.</title>
        <authorList>
            <person name="Wang G."/>
            <person name="Liu Z."/>
            <person name="Lin R."/>
            <person name="Li E."/>
            <person name="Mao Z."/>
            <person name="Ling J."/>
            <person name="Yang Y."/>
            <person name="Yin W.B."/>
            <person name="Xie B."/>
        </authorList>
    </citation>
    <scope>NUCLEOTIDE SEQUENCE [LARGE SCALE GENOMIC DNA]</scope>
    <source>
        <strain evidence="1">170</strain>
    </source>
</reference>
<keyword evidence="2" id="KW-1185">Reference proteome</keyword>
<dbReference type="KEGG" id="pchm:VFPPC_18051"/>
<name>A0A219APP8_METCM</name>
<evidence type="ECO:0000313" key="2">
    <source>
        <dbReference type="Proteomes" id="UP000078397"/>
    </source>
</evidence>
<evidence type="ECO:0000313" key="1">
    <source>
        <dbReference type="EMBL" id="OWT42796.1"/>
    </source>
</evidence>
<proteinExistence type="predicted"/>
<dbReference type="EMBL" id="LSBJ02000006">
    <property type="protein sequence ID" value="OWT42796.1"/>
    <property type="molecule type" value="Genomic_DNA"/>
</dbReference>